<dbReference type="PROSITE" id="PS50808">
    <property type="entry name" value="ZF_BED"/>
    <property type="match status" value="1"/>
</dbReference>
<evidence type="ECO:0000256" key="1">
    <source>
        <dbReference type="ARBA" id="ARBA00022723"/>
    </source>
</evidence>
<evidence type="ECO:0000256" key="3">
    <source>
        <dbReference type="ARBA" id="ARBA00022833"/>
    </source>
</evidence>
<protein>
    <recommendedName>
        <fullName evidence="5">BED-type domain-containing protein</fullName>
    </recommendedName>
</protein>
<dbReference type="AlphaFoldDB" id="A0A8K0CTU9"/>
<proteinExistence type="predicted"/>
<keyword evidence="1" id="KW-0479">Metal-binding</keyword>
<evidence type="ECO:0000256" key="2">
    <source>
        <dbReference type="ARBA" id="ARBA00022771"/>
    </source>
</evidence>
<evidence type="ECO:0000259" key="5">
    <source>
        <dbReference type="PROSITE" id="PS50808"/>
    </source>
</evidence>
<dbReference type="GO" id="GO:0003677">
    <property type="term" value="F:DNA binding"/>
    <property type="evidence" value="ECO:0007669"/>
    <property type="project" value="InterPro"/>
</dbReference>
<reference evidence="6" key="1">
    <citation type="submission" date="2019-08" db="EMBL/GenBank/DDBJ databases">
        <title>The genome of the North American firefly Photinus pyralis.</title>
        <authorList>
            <consortium name="Photinus pyralis genome working group"/>
            <person name="Fallon T.R."/>
            <person name="Sander Lower S.E."/>
            <person name="Weng J.-K."/>
        </authorList>
    </citation>
    <scope>NUCLEOTIDE SEQUENCE</scope>
    <source>
        <strain evidence="6">TRF0915ILg1</strain>
        <tissue evidence="6">Whole body</tissue>
    </source>
</reference>
<dbReference type="GO" id="GO:0005634">
    <property type="term" value="C:nucleus"/>
    <property type="evidence" value="ECO:0007669"/>
    <property type="project" value="TreeGrafter"/>
</dbReference>
<dbReference type="InterPro" id="IPR052865">
    <property type="entry name" value="Zinc_finger_BED"/>
</dbReference>
<dbReference type="InterPro" id="IPR003656">
    <property type="entry name" value="Znf_BED"/>
</dbReference>
<evidence type="ECO:0000313" key="6">
    <source>
        <dbReference type="EMBL" id="KAF2892429.1"/>
    </source>
</evidence>
<dbReference type="SUPFAM" id="SSF57667">
    <property type="entry name" value="beta-beta-alpha zinc fingers"/>
    <property type="match status" value="1"/>
</dbReference>
<evidence type="ECO:0000313" key="7">
    <source>
        <dbReference type="Proteomes" id="UP000801492"/>
    </source>
</evidence>
<dbReference type="PANTHER" id="PTHR47241">
    <property type="entry name" value="FINGER PROTEIN, PUTATIVE-RELATED"/>
    <property type="match status" value="1"/>
</dbReference>
<name>A0A8K0CTU9_IGNLU</name>
<gene>
    <name evidence="6" type="ORF">ILUMI_13742</name>
</gene>
<keyword evidence="2 4" id="KW-0863">Zinc-finger</keyword>
<keyword evidence="7" id="KW-1185">Reference proteome</keyword>
<comment type="caution">
    <text evidence="6">The sequence shown here is derived from an EMBL/GenBank/DDBJ whole genome shotgun (WGS) entry which is preliminary data.</text>
</comment>
<sequence length="117" mass="13214">MTSKKKSSVWVYFEENDEDSRKVQCKVCGIKISRGGIGKKASTSDLINHLKNKHKEEYQKIQKSISTEENKADDVISCSIVKDSLKVQPEVKETIAAGRRIITNFNHSGTAQEEEKE</sequence>
<dbReference type="Proteomes" id="UP000801492">
    <property type="component" value="Unassembled WGS sequence"/>
</dbReference>
<organism evidence="6 7">
    <name type="scientific">Ignelater luminosus</name>
    <name type="common">Cucubano</name>
    <name type="synonym">Pyrophorus luminosus</name>
    <dbReference type="NCBI Taxonomy" id="2038154"/>
    <lineage>
        <taxon>Eukaryota</taxon>
        <taxon>Metazoa</taxon>
        <taxon>Ecdysozoa</taxon>
        <taxon>Arthropoda</taxon>
        <taxon>Hexapoda</taxon>
        <taxon>Insecta</taxon>
        <taxon>Pterygota</taxon>
        <taxon>Neoptera</taxon>
        <taxon>Endopterygota</taxon>
        <taxon>Coleoptera</taxon>
        <taxon>Polyphaga</taxon>
        <taxon>Elateriformia</taxon>
        <taxon>Elateroidea</taxon>
        <taxon>Elateridae</taxon>
        <taxon>Agrypninae</taxon>
        <taxon>Pyrophorini</taxon>
        <taxon>Ignelater</taxon>
    </lineage>
</organism>
<dbReference type="GO" id="GO:0008270">
    <property type="term" value="F:zinc ion binding"/>
    <property type="evidence" value="ECO:0007669"/>
    <property type="project" value="UniProtKB-KW"/>
</dbReference>
<dbReference type="EMBL" id="VTPC01008739">
    <property type="protein sequence ID" value="KAF2892429.1"/>
    <property type="molecule type" value="Genomic_DNA"/>
</dbReference>
<evidence type="ECO:0000256" key="4">
    <source>
        <dbReference type="PROSITE-ProRule" id="PRU00027"/>
    </source>
</evidence>
<accession>A0A8K0CTU9</accession>
<dbReference type="PANTHER" id="PTHR47241:SF1">
    <property type="entry name" value="BED-TYPE DOMAIN-CONTAINING PROTEIN"/>
    <property type="match status" value="1"/>
</dbReference>
<dbReference type="InterPro" id="IPR036236">
    <property type="entry name" value="Znf_C2H2_sf"/>
</dbReference>
<keyword evidence="3" id="KW-0862">Zinc</keyword>
<dbReference type="OrthoDB" id="1607513at2759"/>
<feature type="domain" description="BED-type" evidence="5">
    <location>
        <begin position="4"/>
        <end position="61"/>
    </location>
</feature>
<dbReference type="SMART" id="SM00614">
    <property type="entry name" value="ZnF_BED"/>
    <property type="match status" value="1"/>
</dbReference>
<dbReference type="Pfam" id="PF02892">
    <property type="entry name" value="zf-BED"/>
    <property type="match status" value="1"/>
</dbReference>